<dbReference type="STRING" id="112268.A0A182WJA3"/>
<evidence type="ECO:0000256" key="4">
    <source>
        <dbReference type="SAM" id="SignalP"/>
    </source>
</evidence>
<keyword evidence="2 4" id="KW-0732">Signal</keyword>
<keyword evidence="3" id="KW-0677">Repeat</keyword>
<dbReference type="AlphaFoldDB" id="A0A182WJA3"/>
<dbReference type="Pfam" id="PF13855">
    <property type="entry name" value="LRR_8"/>
    <property type="match status" value="1"/>
</dbReference>
<dbReference type="PANTHER" id="PTHR24369:SF210">
    <property type="entry name" value="CHAOPTIN-RELATED"/>
    <property type="match status" value="1"/>
</dbReference>
<evidence type="ECO:0000256" key="3">
    <source>
        <dbReference type="ARBA" id="ARBA00022737"/>
    </source>
</evidence>
<evidence type="ECO:0000256" key="2">
    <source>
        <dbReference type="ARBA" id="ARBA00022729"/>
    </source>
</evidence>
<proteinExistence type="predicted"/>
<reference evidence="6" key="1">
    <citation type="submission" date="2013-03" db="EMBL/GenBank/DDBJ databases">
        <title>The Genome Sequence of Anopheles minimus MINIMUS1.</title>
        <authorList>
            <consortium name="The Broad Institute Genomics Platform"/>
            <person name="Neafsey D.E."/>
            <person name="Walton C."/>
            <person name="Walker B."/>
            <person name="Young S.K."/>
            <person name="Zeng Q."/>
            <person name="Gargeya S."/>
            <person name="Fitzgerald M."/>
            <person name="Haas B."/>
            <person name="Abouelleil A."/>
            <person name="Allen A.W."/>
            <person name="Alvarado L."/>
            <person name="Arachchi H.M."/>
            <person name="Berlin A.M."/>
            <person name="Chapman S.B."/>
            <person name="Gainer-Dewar J."/>
            <person name="Goldberg J."/>
            <person name="Griggs A."/>
            <person name="Gujja S."/>
            <person name="Hansen M."/>
            <person name="Howarth C."/>
            <person name="Imamovic A."/>
            <person name="Ireland A."/>
            <person name="Larimer J."/>
            <person name="McCowan C."/>
            <person name="Murphy C."/>
            <person name="Pearson M."/>
            <person name="Poon T.W."/>
            <person name="Priest M."/>
            <person name="Roberts A."/>
            <person name="Saif S."/>
            <person name="Shea T."/>
            <person name="Sisk P."/>
            <person name="Sykes S."/>
            <person name="Wortman J."/>
            <person name="Nusbaum C."/>
            <person name="Birren B."/>
        </authorList>
    </citation>
    <scope>NUCLEOTIDE SEQUENCE [LARGE SCALE GENOMIC DNA]</scope>
    <source>
        <strain evidence="6">MINIMUS1</strain>
    </source>
</reference>
<keyword evidence="6" id="KW-1185">Reference proteome</keyword>
<dbReference type="InterPro" id="IPR032675">
    <property type="entry name" value="LRR_dom_sf"/>
</dbReference>
<dbReference type="GO" id="GO:0005886">
    <property type="term" value="C:plasma membrane"/>
    <property type="evidence" value="ECO:0007669"/>
    <property type="project" value="TreeGrafter"/>
</dbReference>
<accession>A0A182WJA3</accession>
<dbReference type="PROSITE" id="PS51450">
    <property type="entry name" value="LRR"/>
    <property type="match status" value="1"/>
</dbReference>
<protein>
    <recommendedName>
        <fullName evidence="7">Leucine rich immune protein (Coil-less)</fullName>
    </recommendedName>
</protein>
<dbReference type="SUPFAM" id="SSF52058">
    <property type="entry name" value="L domain-like"/>
    <property type="match status" value="1"/>
</dbReference>
<dbReference type="Pfam" id="PF00560">
    <property type="entry name" value="LRR_1"/>
    <property type="match status" value="1"/>
</dbReference>
<evidence type="ECO:0008006" key="7">
    <source>
        <dbReference type="Google" id="ProtNLM"/>
    </source>
</evidence>
<feature type="chain" id="PRO_5008141544" description="Leucine rich immune protein (Coil-less)" evidence="4">
    <location>
        <begin position="23"/>
        <end position="443"/>
    </location>
</feature>
<organism evidence="5 6">
    <name type="scientific">Anopheles minimus</name>
    <dbReference type="NCBI Taxonomy" id="112268"/>
    <lineage>
        <taxon>Eukaryota</taxon>
        <taxon>Metazoa</taxon>
        <taxon>Ecdysozoa</taxon>
        <taxon>Arthropoda</taxon>
        <taxon>Hexapoda</taxon>
        <taxon>Insecta</taxon>
        <taxon>Pterygota</taxon>
        <taxon>Neoptera</taxon>
        <taxon>Endopterygota</taxon>
        <taxon>Diptera</taxon>
        <taxon>Nematocera</taxon>
        <taxon>Culicoidea</taxon>
        <taxon>Culicidae</taxon>
        <taxon>Anophelinae</taxon>
        <taxon>Anopheles</taxon>
    </lineage>
</organism>
<feature type="signal peptide" evidence="4">
    <location>
        <begin position="1"/>
        <end position="22"/>
    </location>
</feature>
<dbReference type="Gene3D" id="3.80.10.10">
    <property type="entry name" value="Ribonuclease Inhibitor"/>
    <property type="match status" value="2"/>
</dbReference>
<name>A0A182WJA3_9DIPT</name>
<evidence type="ECO:0000256" key="1">
    <source>
        <dbReference type="ARBA" id="ARBA00022614"/>
    </source>
</evidence>
<sequence>MDRLTALLLTLIASGCLPVAYSVCIAAMGMACVLENLNMLTDGLQTLRQIQPTVFYSIQVRMLRLPNNPSGAFLIRAAEFVDKLEIMVFREPEFHILAGTNLSALSVFEAKFLKRLLIGDGDIALKELSVYSCLLDRIPGTIGNLPLLTDLSFYRCAMRNVSLNAFRKNQRLKSLDLSYNEIDTIVPINAADGNVTLAIEYLYLASNRLQNLDMTAFEGLPNLSMLDLQYNNLVKIAADRTITWANMEMFDVSNNQLSTLDFQWLSAPKLKRLIMNNNLLELLPQRLRRFPNLQLIAVSYNKFVGIDLAPLNGLPMLNSLDVSSNPTCRYIRSSRPVRLPMLDTLYAEFCALNRFNTTGIDLPVVSFISLAHNNFSTIPTLGQTFPSIVSFSLFNNPLPCALLNARAELILSGKLILGPPQDASDCPTGSTTIAPSFRLCCKA</sequence>
<evidence type="ECO:0000313" key="6">
    <source>
        <dbReference type="Proteomes" id="UP000075920"/>
    </source>
</evidence>
<dbReference type="VEuPathDB" id="VectorBase:AMIN010457"/>
<dbReference type="PRINTS" id="PR00019">
    <property type="entry name" value="LEURICHRPT"/>
</dbReference>
<evidence type="ECO:0000313" key="5">
    <source>
        <dbReference type="EnsemblMetazoa" id="AMIN010457-PA"/>
    </source>
</evidence>
<dbReference type="PROSITE" id="PS51257">
    <property type="entry name" value="PROKAR_LIPOPROTEIN"/>
    <property type="match status" value="1"/>
</dbReference>
<dbReference type="PANTHER" id="PTHR24369">
    <property type="entry name" value="ANTIGEN BSP, PUTATIVE-RELATED"/>
    <property type="match status" value="1"/>
</dbReference>
<dbReference type="EnsemblMetazoa" id="AMIN010457-RA">
    <property type="protein sequence ID" value="AMIN010457-PA"/>
    <property type="gene ID" value="AMIN010457"/>
</dbReference>
<dbReference type="InterPro" id="IPR001611">
    <property type="entry name" value="Leu-rich_rpt"/>
</dbReference>
<dbReference type="InterPro" id="IPR050541">
    <property type="entry name" value="LRR_TM_domain-containing"/>
</dbReference>
<reference evidence="5" key="2">
    <citation type="submission" date="2020-05" db="UniProtKB">
        <authorList>
            <consortium name="EnsemblMetazoa"/>
        </authorList>
    </citation>
    <scope>IDENTIFICATION</scope>
    <source>
        <strain evidence="5">MINIMUS1</strain>
    </source>
</reference>
<keyword evidence="1" id="KW-0433">Leucine-rich repeat</keyword>
<dbReference type="Proteomes" id="UP000075920">
    <property type="component" value="Unassembled WGS sequence"/>
</dbReference>